<name>G0U962_TRYVY</name>
<accession>G0U962</accession>
<evidence type="ECO:0000313" key="2">
    <source>
        <dbReference type="EMBL" id="CCC54146.1"/>
    </source>
</evidence>
<gene>
    <name evidence="2" type="ORF">TVY486_1116300</name>
</gene>
<keyword evidence="1" id="KW-1133">Transmembrane helix</keyword>
<organism evidence="2">
    <name type="scientific">Trypanosoma vivax (strain Y486)</name>
    <dbReference type="NCBI Taxonomy" id="1055687"/>
    <lineage>
        <taxon>Eukaryota</taxon>
        <taxon>Discoba</taxon>
        <taxon>Euglenozoa</taxon>
        <taxon>Kinetoplastea</taxon>
        <taxon>Metakinetoplastina</taxon>
        <taxon>Trypanosomatida</taxon>
        <taxon>Trypanosomatidae</taxon>
        <taxon>Trypanosoma</taxon>
        <taxon>Duttonella</taxon>
    </lineage>
</organism>
<evidence type="ECO:0000256" key="1">
    <source>
        <dbReference type="SAM" id="Phobius"/>
    </source>
</evidence>
<reference evidence="2" key="1">
    <citation type="journal article" date="2012" name="Proc. Natl. Acad. Sci. U.S.A.">
        <title>Antigenic diversity is generated by distinct evolutionary mechanisms in African trypanosome species.</title>
        <authorList>
            <person name="Jackson A.P."/>
            <person name="Berry A."/>
            <person name="Aslett M."/>
            <person name="Allison H.C."/>
            <person name="Burton P."/>
            <person name="Vavrova-Anderson J."/>
            <person name="Brown R."/>
            <person name="Browne H."/>
            <person name="Corton N."/>
            <person name="Hauser H."/>
            <person name="Gamble J."/>
            <person name="Gilderthorp R."/>
            <person name="Marcello L."/>
            <person name="McQuillan J."/>
            <person name="Otto T.D."/>
            <person name="Quail M.A."/>
            <person name="Sanders M.J."/>
            <person name="van Tonder A."/>
            <person name="Ginger M.L."/>
            <person name="Field M.C."/>
            <person name="Barry J.D."/>
            <person name="Hertz-Fowler C."/>
            <person name="Berriman M."/>
        </authorList>
    </citation>
    <scope>NUCLEOTIDE SEQUENCE</scope>
    <source>
        <strain evidence="2">Y486</strain>
    </source>
</reference>
<keyword evidence="1" id="KW-0472">Membrane</keyword>
<sequence>MRKQVKESRSALFWKHFADCGMPHEGVGTGSAAVARLKACQHLVGSHRIYNWARSPAGTQPSAVSNHFHILTSNFPPPHAYYYCYCYCRRSYLLSSHFLLLEALSTYYLYSFSLLSVLSLSSSC</sequence>
<protein>
    <submittedName>
        <fullName evidence="2">Uncharacterized protein</fullName>
    </submittedName>
</protein>
<keyword evidence="1" id="KW-0812">Transmembrane</keyword>
<proteinExistence type="predicted"/>
<feature type="transmembrane region" description="Helical" evidence="1">
    <location>
        <begin position="99"/>
        <end position="120"/>
    </location>
</feature>
<dbReference type="AlphaFoldDB" id="G0U962"/>
<dbReference type="EMBL" id="HE573027">
    <property type="protein sequence ID" value="CCC54146.1"/>
    <property type="molecule type" value="Genomic_DNA"/>
</dbReference>